<evidence type="ECO:0000256" key="1">
    <source>
        <dbReference type="SAM" id="MobiDB-lite"/>
    </source>
</evidence>
<reference evidence="3 4" key="1">
    <citation type="submission" date="2024-09" db="EMBL/GenBank/DDBJ databases">
        <authorList>
            <person name="Sun Q."/>
            <person name="Mori K."/>
        </authorList>
    </citation>
    <scope>NUCLEOTIDE SEQUENCE [LARGE SCALE GENOMIC DNA]</scope>
    <source>
        <strain evidence="3 4">CECT 8365</strain>
    </source>
</reference>
<name>A0ABV5H9R8_9FLAO</name>
<feature type="domain" description="Peptidase C51" evidence="2">
    <location>
        <begin position="584"/>
        <end position="675"/>
    </location>
</feature>
<feature type="region of interest" description="Disordered" evidence="1">
    <location>
        <begin position="228"/>
        <end position="268"/>
    </location>
</feature>
<dbReference type="SUPFAM" id="SSF54001">
    <property type="entry name" value="Cysteine proteinases"/>
    <property type="match status" value="1"/>
</dbReference>
<dbReference type="RefSeq" id="WP_278009006.1">
    <property type="nucleotide sequence ID" value="NZ_CP121112.1"/>
</dbReference>
<evidence type="ECO:0000259" key="2">
    <source>
        <dbReference type="Pfam" id="PF05257"/>
    </source>
</evidence>
<organism evidence="3 4">
    <name type="scientific">Flavobacterium gyeonganense</name>
    <dbReference type="NCBI Taxonomy" id="1310418"/>
    <lineage>
        <taxon>Bacteria</taxon>
        <taxon>Pseudomonadati</taxon>
        <taxon>Bacteroidota</taxon>
        <taxon>Flavobacteriia</taxon>
        <taxon>Flavobacteriales</taxon>
        <taxon>Flavobacteriaceae</taxon>
        <taxon>Flavobacterium</taxon>
    </lineage>
</organism>
<evidence type="ECO:0000313" key="3">
    <source>
        <dbReference type="EMBL" id="MFB9108481.1"/>
    </source>
</evidence>
<dbReference type="InterPro" id="IPR038765">
    <property type="entry name" value="Papain-like_cys_pep_sf"/>
</dbReference>
<keyword evidence="4" id="KW-1185">Reference proteome</keyword>
<dbReference type="Pfam" id="PF05257">
    <property type="entry name" value="CHAP"/>
    <property type="match status" value="1"/>
</dbReference>
<dbReference type="Gene3D" id="3.90.1720.10">
    <property type="entry name" value="endopeptidase domain like (from Nostoc punctiforme)"/>
    <property type="match status" value="1"/>
</dbReference>
<evidence type="ECO:0000313" key="4">
    <source>
        <dbReference type="Proteomes" id="UP001589562"/>
    </source>
</evidence>
<dbReference type="EMBL" id="JBHMFE010000011">
    <property type="protein sequence ID" value="MFB9108481.1"/>
    <property type="molecule type" value="Genomic_DNA"/>
</dbReference>
<proteinExistence type="predicted"/>
<comment type="caution">
    <text evidence="3">The sequence shown here is derived from an EMBL/GenBank/DDBJ whole genome shotgun (WGS) entry which is preliminary data.</text>
</comment>
<accession>A0ABV5H9R8</accession>
<sequence length="731" mass="82881">MSDFKITGNPAPEVGKEEFYSVNTLLPKIGLFSDQIPSNTLNHFEYPVTWEVYVLELGKWRKAKGNEKTGNTVSFTFLQRSLTRKGIRIVAKRGEQIAYLDIKTHPAEIPKIQSIELLDINGKKPTKPLAYGQTIKARVHCLHMDWQRVYVTLWEDDADGGGHDKLNEKNKAQTLSGTVKNGIADIDFKLTPDFKKIANARNANEGQTHEYYATAEIFLEEKVSSNNLNVNNSDYRPEPKQPAKKTIPAETKDKSKKDKKGIQPPSTGKKYDWVEEAFKIKPIFLPDPMEFTNSVMKIFVPDAEDEKKKKATTCTCKDFDLVWGGHPNLTCDFKKKVVEISKRQNFDPNHLMAVMWVETYKTFSTSLVKLMPTGKFRANGKPKKDNRGLNEKEIKDLPENFSGAVGLIQFTPVAIDELNNYYNYSLTKRKLALMSQLEQLDYVEKYIEYWIDANKIKSKLTLADLYLLVFSPSKMNGSNDSTTLYKEGTTYYKANESIDTDKENGITKKELAHRAYESLKEGSKKENKSSEFTCGVLDEKKIDDIPTSGVLEEMKIIADSHRAYLQETNKNRTADTEAGLAKMDCSEFVSRYLHKLGITKKIIYMTTANMNNENSFRKIIDNENIDLVEGSKLSTFKPQKGDVFAWGRTKNGSWGGHTGVVYEYDESNDTVTIMEAIGKSGAVGERKQVKNGGDSETNCTRTAIYDRLGGALFGHDGWFGYYRPKNYTKKL</sequence>
<dbReference type="InterPro" id="IPR007921">
    <property type="entry name" value="CHAP_dom"/>
</dbReference>
<gene>
    <name evidence="3" type="ORF">ACFFVK_07815</name>
</gene>
<protein>
    <submittedName>
        <fullName evidence="3">CHAP domain-containing protein</fullName>
    </submittedName>
</protein>
<dbReference type="Proteomes" id="UP001589562">
    <property type="component" value="Unassembled WGS sequence"/>
</dbReference>